<dbReference type="Gene3D" id="3.40.630.30">
    <property type="match status" value="1"/>
</dbReference>
<dbReference type="InterPro" id="IPR016181">
    <property type="entry name" value="Acyl_CoA_acyltransferase"/>
</dbReference>
<organism evidence="2 3">
    <name type="scientific">Actinomadura alba</name>
    <dbReference type="NCBI Taxonomy" id="406431"/>
    <lineage>
        <taxon>Bacteria</taxon>
        <taxon>Bacillati</taxon>
        <taxon>Actinomycetota</taxon>
        <taxon>Actinomycetes</taxon>
        <taxon>Streptosporangiales</taxon>
        <taxon>Thermomonosporaceae</taxon>
        <taxon>Actinomadura</taxon>
    </lineage>
</organism>
<reference evidence="2 3" key="1">
    <citation type="submission" date="2020-06" db="EMBL/GenBank/DDBJ databases">
        <title>Actinomadura xiongansis sp. nov., isolated from soil of Baiyangdian.</title>
        <authorList>
            <person name="Zhang X."/>
        </authorList>
    </citation>
    <scope>NUCLEOTIDE SEQUENCE [LARGE SCALE GENOMIC DNA]</scope>
    <source>
        <strain evidence="2 3">HBUM206468</strain>
    </source>
</reference>
<name>A0ABR7LKS5_9ACTN</name>
<dbReference type="SUPFAM" id="SSF55729">
    <property type="entry name" value="Acyl-CoA N-acyltransferases (Nat)"/>
    <property type="match status" value="1"/>
</dbReference>
<accession>A0ABR7LKS5</accession>
<protein>
    <submittedName>
        <fullName evidence="2">GNAT family N-acetyltransferase</fullName>
    </submittedName>
</protein>
<dbReference type="InterPro" id="IPR000182">
    <property type="entry name" value="GNAT_dom"/>
</dbReference>
<dbReference type="RefSeq" id="WP_187242362.1">
    <property type="nucleotide sequence ID" value="NZ_BAAAOK010000015.1"/>
</dbReference>
<evidence type="ECO:0000313" key="2">
    <source>
        <dbReference type="EMBL" id="MBC6465345.1"/>
    </source>
</evidence>
<dbReference type="CDD" id="cd04301">
    <property type="entry name" value="NAT_SF"/>
    <property type="match status" value="1"/>
</dbReference>
<comment type="caution">
    <text evidence="2">The sequence shown here is derived from an EMBL/GenBank/DDBJ whole genome shotgun (WGS) entry which is preliminary data.</text>
</comment>
<sequence>MNTDGRCGRRRHLVRCGPILLRTAGLEDMLAGLAAASDDRAQRWLGWRAEQICPEPLRTRCLESAPRGDRAAGAGKTGSHDYFAALDRGTGLLVGMVGIVFAPDRRRHELGGWLAPASRGRGLGAEMFQAAARLAHEHLGIGELSAGTEEANIASQRSLITAGFGPGSGPDPHVLPNGRAIASRWFQHVATARLCREGGVRKWPVTP</sequence>
<gene>
    <name evidence="2" type="ORF">HKK74_07545</name>
</gene>
<keyword evidence="3" id="KW-1185">Reference proteome</keyword>
<feature type="domain" description="N-acetyltransferase" evidence="1">
    <location>
        <begin position="19"/>
        <end position="182"/>
    </location>
</feature>
<dbReference type="PROSITE" id="PS51186">
    <property type="entry name" value="GNAT"/>
    <property type="match status" value="1"/>
</dbReference>
<dbReference type="PANTHER" id="PTHR43792">
    <property type="entry name" value="GNAT FAMILY, PUTATIVE (AFU_ORTHOLOGUE AFUA_3G00765)-RELATED-RELATED"/>
    <property type="match status" value="1"/>
</dbReference>
<dbReference type="EMBL" id="JABVEC010000004">
    <property type="protein sequence ID" value="MBC6465345.1"/>
    <property type="molecule type" value="Genomic_DNA"/>
</dbReference>
<evidence type="ECO:0000259" key="1">
    <source>
        <dbReference type="PROSITE" id="PS51186"/>
    </source>
</evidence>
<dbReference type="PANTHER" id="PTHR43792:SF16">
    <property type="entry name" value="N-ACETYLTRANSFERASE DOMAIN-CONTAINING PROTEIN"/>
    <property type="match status" value="1"/>
</dbReference>
<proteinExistence type="predicted"/>
<evidence type="ECO:0000313" key="3">
    <source>
        <dbReference type="Proteomes" id="UP000805614"/>
    </source>
</evidence>
<dbReference type="Proteomes" id="UP000805614">
    <property type="component" value="Unassembled WGS sequence"/>
</dbReference>
<dbReference type="InterPro" id="IPR051531">
    <property type="entry name" value="N-acetyltransferase"/>
</dbReference>
<dbReference type="Pfam" id="PF13302">
    <property type="entry name" value="Acetyltransf_3"/>
    <property type="match status" value="1"/>
</dbReference>